<organism evidence="1">
    <name type="scientific">marine sediment metagenome</name>
    <dbReference type="NCBI Taxonomy" id="412755"/>
    <lineage>
        <taxon>unclassified sequences</taxon>
        <taxon>metagenomes</taxon>
        <taxon>ecological metagenomes</taxon>
    </lineage>
</organism>
<name>A0A0F8Z4F2_9ZZZZ</name>
<dbReference type="AlphaFoldDB" id="A0A0F8Z4F2"/>
<proteinExistence type="predicted"/>
<sequence>MARPAVVKTILAAVIEMTTAYELKRALRDRAMRRALLELLQEAIKQKRPGCPQLPEPMIDDDSVERELHRILGIRKGFFGRIKEGLFRI</sequence>
<gene>
    <name evidence="1" type="ORF">LCGC14_3015660</name>
</gene>
<reference evidence="1" key="1">
    <citation type="journal article" date="2015" name="Nature">
        <title>Complex archaea that bridge the gap between prokaryotes and eukaryotes.</title>
        <authorList>
            <person name="Spang A."/>
            <person name="Saw J.H."/>
            <person name="Jorgensen S.L."/>
            <person name="Zaremba-Niedzwiedzka K."/>
            <person name="Martijn J."/>
            <person name="Lind A.E."/>
            <person name="van Eijk R."/>
            <person name="Schleper C."/>
            <person name="Guy L."/>
            <person name="Ettema T.J."/>
        </authorList>
    </citation>
    <scope>NUCLEOTIDE SEQUENCE</scope>
</reference>
<comment type="caution">
    <text evidence="1">The sequence shown here is derived from an EMBL/GenBank/DDBJ whole genome shotgun (WGS) entry which is preliminary data.</text>
</comment>
<evidence type="ECO:0000313" key="1">
    <source>
        <dbReference type="EMBL" id="KKK61304.1"/>
    </source>
</evidence>
<protein>
    <submittedName>
        <fullName evidence="1">Uncharacterized protein</fullName>
    </submittedName>
</protein>
<dbReference type="EMBL" id="LAZR01062544">
    <property type="protein sequence ID" value="KKK61304.1"/>
    <property type="molecule type" value="Genomic_DNA"/>
</dbReference>
<accession>A0A0F8Z4F2</accession>